<dbReference type="OrthoDB" id="10266817at2759"/>
<gene>
    <name evidence="2" type="ORF">VHUM_00292</name>
</gene>
<accession>A0A7D8V5C1</accession>
<evidence type="ECO:0000313" key="3">
    <source>
        <dbReference type="Proteomes" id="UP000473826"/>
    </source>
</evidence>
<dbReference type="AlphaFoldDB" id="A0A7D8V5C1"/>
<name>A0A7D8V5C1_VANHU</name>
<sequence>MLRSLARAVTPAARRSLRAPPCPSNAPIPRAAAPASLTPARLASSHAAPHVPPQQEGTELRAAVETELSTLRAKIASLGGGASPDAAWLRPLSRDEAAFVNMGQVPASPGAEVLALLDLDLRPVPTTTPGDKRTTVTGGVHVPLLAHMGHTEPAVPCYPLRDLFGARAPRVIGHIHDVLGAQVARNSTGKGADTRAELESAARDAELVAVVVPADGAFRDLAMGSALALFRLALHEGNGQEEAAL</sequence>
<protein>
    <submittedName>
        <fullName evidence="2">Uncharacterized protein</fullName>
    </submittedName>
</protein>
<organism evidence="2 3">
    <name type="scientific">Vanrija humicola</name>
    <name type="common">Yeast</name>
    <name type="synonym">Cryptococcus humicola</name>
    <dbReference type="NCBI Taxonomy" id="5417"/>
    <lineage>
        <taxon>Eukaryota</taxon>
        <taxon>Fungi</taxon>
        <taxon>Dikarya</taxon>
        <taxon>Basidiomycota</taxon>
        <taxon>Agaricomycotina</taxon>
        <taxon>Tremellomycetes</taxon>
        <taxon>Trichosporonales</taxon>
        <taxon>Trichosporonaceae</taxon>
        <taxon>Vanrija</taxon>
    </lineage>
</organism>
<evidence type="ECO:0000256" key="1">
    <source>
        <dbReference type="SAM" id="MobiDB-lite"/>
    </source>
</evidence>
<dbReference type="EMBL" id="QKWK01000001">
    <property type="protein sequence ID" value="TXT15789.1"/>
    <property type="molecule type" value="Genomic_DNA"/>
</dbReference>
<reference evidence="2 3" key="1">
    <citation type="journal article" date="2019" name="PLoS Genet.">
        <title>Convergent evolution of linked mating-type loci in basidiomycete fungi.</title>
        <authorList>
            <person name="Sun S."/>
            <person name="Coelho M.A."/>
            <person name="Heitman J."/>
            <person name="Nowrousian M."/>
        </authorList>
    </citation>
    <scope>NUCLEOTIDE SEQUENCE [LARGE SCALE GENOMIC DNA]</scope>
    <source>
        <strain evidence="2 3">CBS 4282</strain>
    </source>
</reference>
<keyword evidence="3" id="KW-1185">Reference proteome</keyword>
<proteinExistence type="predicted"/>
<comment type="caution">
    <text evidence="2">The sequence shown here is derived from an EMBL/GenBank/DDBJ whole genome shotgun (WGS) entry which is preliminary data.</text>
</comment>
<evidence type="ECO:0000313" key="2">
    <source>
        <dbReference type="EMBL" id="TXT15789.1"/>
    </source>
</evidence>
<dbReference type="Proteomes" id="UP000473826">
    <property type="component" value="Unassembled WGS sequence"/>
</dbReference>
<feature type="region of interest" description="Disordered" evidence="1">
    <location>
        <begin position="1"/>
        <end position="58"/>
    </location>
</feature>